<gene>
    <name evidence="2" type="ORF">AWN90_36665</name>
</gene>
<evidence type="ECO:0000313" key="2">
    <source>
        <dbReference type="EMBL" id="KZM72213.1"/>
    </source>
</evidence>
<accession>A0A164LB85</accession>
<dbReference type="OrthoDB" id="4570269at2"/>
<reference evidence="2 3" key="1">
    <citation type="submission" date="2016-04" db="EMBL/GenBank/DDBJ databases">
        <authorList>
            <person name="Evans L.H."/>
            <person name="Alamgir A."/>
            <person name="Owens N."/>
            <person name="Weber N.D."/>
            <person name="Virtaneva K."/>
            <person name="Barbian K."/>
            <person name="Babar A."/>
            <person name="Rosenke K."/>
        </authorList>
    </citation>
    <scope>NUCLEOTIDE SEQUENCE [LARGE SCALE GENOMIC DNA]</scope>
    <source>
        <strain evidence="2 3">IFM 0406</strain>
    </source>
</reference>
<dbReference type="RefSeq" id="WP_067592589.1">
    <property type="nucleotide sequence ID" value="NZ_JABMCZ010000001.1"/>
</dbReference>
<evidence type="ECO:0000313" key="3">
    <source>
        <dbReference type="Proteomes" id="UP000076512"/>
    </source>
</evidence>
<feature type="region of interest" description="Disordered" evidence="1">
    <location>
        <begin position="101"/>
        <end position="127"/>
    </location>
</feature>
<sequence length="231" mass="24600">MSKQQRADTLASSAPDDVTPDDIETVETAPEAGESDGVGEEQAVNKHGYPDNTPLTEMTVEQQAAYWKAKARMHESRSRAKAGGLSAEEADALRNELQELRDAQLSETERAQQDAIESAREAGRSEARDQLMPMLHEAQLRGYASTVIKGAKLDGFVSTVNITAFSAEDGSIDGEKVVAHLKAMYGEEPPSSAAASTYPNFGQGSPGATSQKSTRADGLAEAKRRGFSPAA</sequence>
<feature type="compositionally biased region" description="Basic and acidic residues" evidence="1">
    <location>
        <begin position="214"/>
        <end position="224"/>
    </location>
</feature>
<keyword evidence="3" id="KW-1185">Reference proteome</keyword>
<evidence type="ECO:0000256" key="1">
    <source>
        <dbReference type="SAM" id="MobiDB-lite"/>
    </source>
</evidence>
<dbReference type="Proteomes" id="UP000076512">
    <property type="component" value="Unassembled WGS sequence"/>
</dbReference>
<protein>
    <recommendedName>
        <fullName evidence="4">Scaffolding protein</fullName>
    </recommendedName>
</protein>
<comment type="caution">
    <text evidence="2">The sequence shown here is derived from an EMBL/GenBank/DDBJ whole genome shotgun (WGS) entry which is preliminary data.</text>
</comment>
<name>A0A164LB85_9NOCA</name>
<dbReference type="AlphaFoldDB" id="A0A164LB85"/>
<dbReference type="EMBL" id="LWGR01000009">
    <property type="protein sequence ID" value="KZM72213.1"/>
    <property type="molecule type" value="Genomic_DNA"/>
</dbReference>
<proteinExistence type="predicted"/>
<feature type="compositionally biased region" description="Polar residues" evidence="1">
    <location>
        <begin position="193"/>
        <end position="213"/>
    </location>
</feature>
<evidence type="ECO:0008006" key="4">
    <source>
        <dbReference type="Google" id="ProtNLM"/>
    </source>
</evidence>
<organism evidence="2 3">
    <name type="scientific">Nocardia terpenica</name>
    <dbReference type="NCBI Taxonomy" id="455432"/>
    <lineage>
        <taxon>Bacteria</taxon>
        <taxon>Bacillati</taxon>
        <taxon>Actinomycetota</taxon>
        <taxon>Actinomycetes</taxon>
        <taxon>Mycobacteriales</taxon>
        <taxon>Nocardiaceae</taxon>
        <taxon>Nocardia</taxon>
    </lineage>
</organism>
<feature type="region of interest" description="Disordered" evidence="1">
    <location>
        <begin position="1"/>
        <end position="57"/>
    </location>
</feature>
<feature type="region of interest" description="Disordered" evidence="1">
    <location>
        <begin position="188"/>
        <end position="231"/>
    </location>
</feature>
<dbReference type="STRING" id="455432.AWN90_36665"/>